<protein>
    <submittedName>
        <fullName evidence="1">Uncharacterized protein</fullName>
    </submittedName>
</protein>
<reference evidence="1 2" key="1">
    <citation type="journal article" date="2021" name="BMC Genomics">
        <title>Datura genome reveals duplications of psychoactive alkaloid biosynthetic genes and high mutation rate following tissue culture.</title>
        <authorList>
            <person name="Rajewski A."/>
            <person name="Carter-House D."/>
            <person name="Stajich J."/>
            <person name="Litt A."/>
        </authorList>
    </citation>
    <scope>NUCLEOTIDE SEQUENCE [LARGE SCALE GENOMIC DNA]</scope>
    <source>
        <strain evidence="1">AR-01</strain>
    </source>
</reference>
<dbReference type="EMBL" id="JACEIK010000119">
    <property type="protein sequence ID" value="MCD7450185.1"/>
    <property type="molecule type" value="Genomic_DNA"/>
</dbReference>
<name>A0ABS8RVY8_DATST</name>
<dbReference type="Proteomes" id="UP000823775">
    <property type="component" value="Unassembled WGS sequence"/>
</dbReference>
<evidence type="ECO:0000313" key="1">
    <source>
        <dbReference type="EMBL" id="MCD7450185.1"/>
    </source>
</evidence>
<comment type="caution">
    <text evidence="1">The sequence shown here is derived from an EMBL/GenBank/DDBJ whole genome shotgun (WGS) entry which is preliminary data.</text>
</comment>
<gene>
    <name evidence="1" type="ORF">HAX54_004174</name>
</gene>
<keyword evidence="2" id="KW-1185">Reference proteome</keyword>
<proteinExistence type="predicted"/>
<accession>A0ABS8RVY8</accession>
<sequence length="133" mass="15192">MEWERVKDSFDDTLFIPTESSTPQEIMIDEEISTLMDKPQTFHDHNYYCGNEEKELNVQEESLSLKVENGILQALENSYHDKMVMGTNFEVISNEEEVKMDLKSQGDRSPIQSSIDITVATLQGADITLKKDA</sequence>
<evidence type="ECO:0000313" key="2">
    <source>
        <dbReference type="Proteomes" id="UP000823775"/>
    </source>
</evidence>
<organism evidence="1 2">
    <name type="scientific">Datura stramonium</name>
    <name type="common">Jimsonweed</name>
    <name type="synonym">Common thornapple</name>
    <dbReference type="NCBI Taxonomy" id="4076"/>
    <lineage>
        <taxon>Eukaryota</taxon>
        <taxon>Viridiplantae</taxon>
        <taxon>Streptophyta</taxon>
        <taxon>Embryophyta</taxon>
        <taxon>Tracheophyta</taxon>
        <taxon>Spermatophyta</taxon>
        <taxon>Magnoliopsida</taxon>
        <taxon>eudicotyledons</taxon>
        <taxon>Gunneridae</taxon>
        <taxon>Pentapetalae</taxon>
        <taxon>asterids</taxon>
        <taxon>lamiids</taxon>
        <taxon>Solanales</taxon>
        <taxon>Solanaceae</taxon>
        <taxon>Solanoideae</taxon>
        <taxon>Datureae</taxon>
        <taxon>Datura</taxon>
    </lineage>
</organism>